<protein>
    <submittedName>
        <fullName evidence="4">Uncharacterized protein LOC113468954 isoform X2</fullName>
    </submittedName>
</protein>
<keyword evidence="2" id="KW-0812">Transmembrane</keyword>
<dbReference type="SUPFAM" id="SSF49879">
    <property type="entry name" value="SMAD/FHA domain"/>
    <property type="match status" value="1"/>
</dbReference>
<keyword evidence="2" id="KW-0472">Membrane</keyword>
<dbReference type="InterPro" id="IPR008984">
    <property type="entry name" value="SMAD_FHA_dom_sf"/>
</dbReference>
<evidence type="ECO:0000313" key="4">
    <source>
        <dbReference type="RefSeq" id="XP_026682102.1"/>
    </source>
</evidence>
<dbReference type="AlphaFoldDB" id="A0A3Q0J0V2"/>
<dbReference type="GeneID" id="113468954"/>
<evidence type="ECO:0000256" key="2">
    <source>
        <dbReference type="SAM" id="Phobius"/>
    </source>
</evidence>
<reference evidence="4" key="1">
    <citation type="submission" date="2025-08" db="UniProtKB">
        <authorList>
            <consortium name="RefSeq"/>
        </authorList>
    </citation>
    <scope>IDENTIFICATION</scope>
</reference>
<sequence>MRHSTERSSSSTPSRPRYNRFHKRIGSQKMLKFYPVTYFDGACTIAAEDFYTVKRTNLPVALVSEHSIGGHLSPENLRNRPLPIFFRRGHGDINLRINRNTRMVEIQNNGYDPGLFVNGVRVAAGDRRYLRYGDVIGLGQGYLRPDLEDEEEEIKVEDLHDLDQDFEPSDDDEEGIGDNALYVTQDDDLENIEDIPRVSTSPVVSPLSQTSNVDSPLNDFDKQNFYGNFKCFTPGTSPVSNSDQEVLHDLEVSPTSPSRSEDFSSAVTSPLSGQTTRVLSSVGYNADADSSLGDNNSMVSSPCQVQTAASTMSRNKRKVDWSRTTSFIPRTPTSVIREHSPLLFKFTFEPAHCRRFLPMRGRKPKNPLQSEFMTLSDTSMKSSDFIDENTEDQKTVAADRRPSNVVQVFMLSTIAILLIFLLFGIVVFIYSA</sequence>
<proteinExistence type="predicted"/>
<dbReference type="RefSeq" id="XP_026682102.1">
    <property type="nucleotide sequence ID" value="XM_026826301.1"/>
</dbReference>
<organism evidence="3 4">
    <name type="scientific">Diaphorina citri</name>
    <name type="common">Asian citrus psyllid</name>
    <dbReference type="NCBI Taxonomy" id="121845"/>
    <lineage>
        <taxon>Eukaryota</taxon>
        <taxon>Metazoa</taxon>
        <taxon>Ecdysozoa</taxon>
        <taxon>Arthropoda</taxon>
        <taxon>Hexapoda</taxon>
        <taxon>Insecta</taxon>
        <taxon>Pterygota</taxon>
        <taxon>Neoptera</taxon>
        <taxon>Paraneoptera</taxon>
        <taxon>Hemiptera</taxon>
        <taxon>Sternorrhyncha</taxon>
        <taxon>Psylloidea</taxon>
        <taxon>Psyllidae</taxon>
        <taxon>Diaphorininae</taxon>
        <taxon>Diaphorina</taxon>
    </lineage>
</organism>
<keyword evidence="3" id="KW-1185">Reference proteome</keyword>
<evidence type="ECO:0000313" key="3">
    <source>
        <dbReference type="Proteomes" id="UP000079169"/>
    </source>
</evidence>
<keyword evidence="2" id="KW-1133">Transmembrane helix</keyword>
<accession>A0A3Q0J0V2</accession>
<name>A0A3Q0J0V2_DIACI</name>
<feature type="compositionally biased region" description="Polar residues" evidence="1">
    <location>
        <begin position="253"/>
        <end position="276"/>
    </location>
</feature>
<gene>
    <name evidence="4" type="primary">LOC113468954</name>
</gene>
<feature type="region of interest" description="Disordered" evidence="1">
    <location>
        <begin position="250"/>
        <end position="276"/>
    </location>
</feature>
<dbReference type="Proteomes" id="UP000079169">
    <property type="component" value="Unplaced"/>
</dbReference>
<feature type="transmembrane region" description="Helical" evidence="2">
    <location>
        <begin position="408"/>
        <end position="430"/>
    </location>
</feature>
<evidence type="ECO:0000256" key="1">
    <source>
        <dbReference type="SAM" id="MobiDB-lite"/>
    </source>
</evidence>